<evidence type="ECO:0000313" key="2">
    <source>
        <dbReference type="Proteomes" id="UP001497680"/>
    </source>
</evidence>
<evidence type="ECO:0000313" key="1">
    <source>
        <dbReference type="EMBL" id="KAI6087496.1"/>
    </source>
</evidence>
<reference evidence="1 2" key="1">
    <citation type="journal article" date="2022" name="New Phytol.">
        <title>Ecological generalism drives hyperdiversity of secondary metabolite gene clusters in xylarialean endophytes.</title>
        <authorList>
            <person name="Franco M.E.E."/>
            <person name="Wisecaver J.H."/>
            <person name="Arnold A.E."/>
            <person name="Ju Y.M."/>
            <person name="Slot J.C."/>
            <person name="Ahrendt S."/>
            <person name="Moore L.P."/>
            <person name="Eastman K.E."/>
            <person name="Scott K."/>
            <person name="Konkel Z."/>
            <person name="Mondo S.J."/>
            <person name="Kuo A."/>
            <person name="Hayes R.D."/>
            <person name="Haridas S."/>
            <person name="Andreopoulos B."/>
            <person name="Riley R."/>
            <person name="LaButti K."/>
            <person name="Pangilinan J."/>
            <person name="Lipzen A."/>
            <person name="Amirebrahimi M."/>
            <person name="Yan J."/>
            <person name="Adam C."/>
            <person name="Keymanesh K."/>
            <person name="Ng V."/>
            <person name="Louie K."/>
            <person name="Northen T."/>
            <person name="Drula E."/>
            <person name="Henrissat B."/>
            <person name="Hsieh H.M."/>
            <person name="Youens-Clark K."/>
            <person name="Lutzoni F."/>
            <person name="Miadlikowska J."/>
            <person name="Eastwood D.C."/>
            <person name="Hamelin R.C."/>
            <person name="Grigoriev I.V."/>
            <person name="U'Ren J.M."/>
        </authorList>
    </citation>
    <scope>NUCLEOTIDE SEQUENCE [LARGE SCALE GENOMIC DNA]</scope>
    <source>
        <strain evidence="1 2">ER1909</strain>
    </source>
</reference>
<proteinExistence type="predicted"/>
<dbReference type="Proteomes" id="UP001497680">
    <property type="component" value="Unassembled WGS sequence"/>
</dbReference>
<gene>
    <name evidence="1" type="ORF">F4821DRAFT_277708</name>
</gene>
<keyword evidence="2" id="KW-1185">Reference proteome</keyword>
<accession>A0ACC0D426</accession>
<organism evidence="1 2">
    <name type="scientific">Hypoxylon rubiginosum</name>
    <dbReference type="NCBI Taxonomy" id="110542"/>
    <lineage>
        <taxon>Eukaryota</taxon>
        <taxon>Fungi</taxon>
        <taxon>Dikarya</taxon>
        <taxon>Ascomycota</taxon>
        <taxon>Pezizomycotina</taxon>
        <taxon>Sordariomycetes</taxon>
        <taxon>Xylariomycetidae</taxon>
        <taxon>Xylariales</taxon>
        <taxon>Hypoxylaceae</taxon>
        <taxon>Hypoxylon</taxon>
    </lineage>
</organism>
<name>A0ACC0D426_9PEZI</name>
<protein>
    <submittedName>
        <fullName evidence="1">Uncharacterized protein</fullName>
    </submittedName>
</protein>
<sequence>MPTSTEKRCAHCGKEGSKRCLGCLGAPEHQLGDAGETVYCSKDCQEKGRAKHKYRCKKLKKRIILFRVGRMLKATVLAYREVLFPINIKSVELRNGTLCFDYDTQAGPELVPFPEGLTDDKNLKEAALMINQCEAVPHLISPLARHFFPAFKPMALIRFDLDVIPVIPVQMSKELEWDPMHTILKVILKDESWALDLTGRQYGYPEYIQPWGQYLEKKWRKRGAASLQCIGPYRMADEMGDLDEVFRLTAARPGIWIFRNATDRFARRHFQAFAKSRFNELSAKELLRGTDEEFDKKVGEFAGEVKALMTKFMQNFEQIP</sequence>
<comment type="caution">
    <text evidence="1">The sequence shown here is derived from an EMBL/GenBank/DDBJ whole genome shotgun (WGS) entry which is preliminary data.</text>
</comment>
<dbReference type="EMBL" id="MU394307">
    <property type="protein sequence ID" value="KAI6087496.1"/>
    <property type="molecule type" value="Genomic_DNA"/>
</dbReference>